<evidence type="ECO:0000313" key="2">
    <source>
        <dbReference type="Proteomes" id="UP000076532"/>
    </source>
</evidence>
<sequence length="151" mass="16935">MGASSLSLDSSSSSSLFDVNWYSTQRDYHHLCYPSPLSSALRIAFSAFSSARFCCTTTSLFLLFILIPDSAPSVTGYRLQVTGCNGLLCFLYPHLYLHPRLPPRPRLPIHDPIHLAKTYITHILRIISPSNTNIYLRLFISISTRICSIPV</sequence>
<reference evidence="1 2" key="1">
    <citation type="journal article" date="2016" name="Mol. Biol. Evol.">
        <title>Comparative Genomics of Early-Diverging Mushroom-Forming Fungi Provides Insights into the Origins of Lignocellulose Decay Capabilities.</title>
        <authorList>
            <person name="Nagy L.G."/>
            <person name="Riley R."/>
            <person name="Tritt A."/>
            <person name="Adam C."/>
            <person name="Daum C."/>
            <person name="Floudas D."/>
            <person name="Sun H."/>
            <person name="Yadav J.S."/>
            <person name="Pangilinan J."/>
            <person name="Larsson K.H."/>
            <person name="Matsuura K."/>
            <person name="Barry K."/>
            <person name="Labutti K."/>
            <person name="Kuo R."/>
            <person name="Ohm R.A."/>
            <person name="Bhattacharya S.S."/>
            <person name="Shirouzu T."/>
            <person name="Yoshinaga Y."/>
            <person name="Martin F.M."/>
            <person name="Grigoriev I.V."/>
            <person name="Hibbett D.S."/>
        </authorList>
    </citation>
    <scope>NUCLEOTIDE SEQUENCE [LARGE SCALE GENOMIC DNA]</scope>
    <source>
        <strain evidence="1 2">CBS 109695</strain>
    </source>
</reference>
<dbReference type="AlphaFoldDB" id="A0A165WY95"/>
<evidence type="ECO:0000313" key="1">
    <source>
        <dbReference type="EMBL" id="KZP08027.1"/>
    </source>
</evidence>
<dbReference type="Proteomes" id="UP000076532">
    <property type="component" value="Unassembled WGS sequence"/>
</dbReference>
<protein>
    <submittedName>
        <fullName evidence="1">Uncharacterized protein</fullName>
    </submittedName>
</protein>
<proteinExistence type="predicted"/>
<gene>
    <name evidence="1" type="ORF">FIBSPDRAFT_270759</name>
</gene>
<accession>A0A165WY95</accession>
<dbReference type="EMBL" id="KV417733">
    <property type="protein sequence ID" value="KZP08027.1"/>
    <property type="molecule type" value="Genomic_DNA"/>
</dbReference>
<keyword evidence="2" id="KW-1185">Reference proteome</keyword>
<organism evidence="1 2">
    <name type="scientific">Athelia psychrophila</name>
    <dbReference type="NCBI Taxonomy" id="1759441"/>
    <lineage>
        <taxon>Eukaryota</taxon>
        <taxon>Fungi</taxon>
        <taxon>Dikarya</taxon>
        <taxon>Basidiomycota</taxon>
        <taxon>Agaricomycotina</taxon>
        <taxon>Agaricomycetes</taxon>
        <taxon>Agaricomycetidae</taxon>
        <taxon>Atheliales</taxon>
        <taxon>Atheliaceae</taxon>
        <taxon>Athelia</taxon>
    </lineage>
</organism>
<name>A0A165WY95_9AGAM</name>